<dbReference type="SUPFAM" id="SSF52972">
    <property type="entry name" value="ITPase-like"/>
    <property type="match status" value="1"/>
</dbReference>
<dbReference type="EC" id="3.6.1.9" evidence="3"/>
<dbReference type="Proteomes" id="UP000013893">
    <property type="component" value="Chromosome"/>
</dbReference>
<dbReference type="AlphaFoldDB" id="R4PL75"/>
<dbReference type="InterPro" id="IPR029001">
    <property type="entry name" value="ITPase-like_fam"/>
</dbReference>
<evidence type="ECO:0000256" key="1">
    <source>
        <dbReference type="ARBA" id="ARBA00008023"/>
    </source>
</evidence>
<evidence type="ECO:0000313" key="3">
    <source>
        <dbReference type="EMBL" id="AGL62328.1"/>
    </source>
</evidence>
<dbReference type="GO" id="GO:0047429">
    <property type="term" value="F:nucleoside triphosphate diphosphatase activity"/>
    <property type="evidence" value="ECO:0007669"/>
    <property type="project" value="UniProtKB-EC"/>
</dbReference>
<dbReference type="InterPro" id="IPR002637">
    <property type="entry name" value="RdgB/HAM1"/>
</dbReference>
<protein>
    <submittedName>
        <fullName evidence="3">Putative Non-canonical purine NTP pyrophosphatase</fullName>
        <ecNumber evidence="3">3.6.1.9</ecNumber>
    </submittedName>
</protein>
<dbReference type="PANTHER" id="PTHR11067:SF9">
    <property type="entry name" value="INOSINE TRIPHOSPHATE PYROPHOSPHATASE"/>
    <property type="match status" value="1"/>
</dbReference>
<sequence>MPMTRVDTIKSVVFATGNHGKAKTLERYLKHHNIMVRVVPRSLDIIEPQADTAEEIALMKGRQAYQQVHGPVLVDDSSFHIDALGGFPGPYIKYMLTTIGIDGIMAFMEGQTNRKAHFLSCLVYIDEKGNEHIFTDEPFRGSIAERADTYVHPEEWSPLWRIFIPEGLDKTLSQLSASERMLTSVKREENDAYAKFCGWLKSSQ</sequence>
<name>R4PL75_9BACT</name>
<evidence type="ECO:0000256" key="2">
    <source>
        <dbReference type="ARBA" id="ARBA00022801"/>
    </source>
</evidence>
<dbReference type="STRING" id="1332188.L336_0625"/>
<dbReference type="HOGENOM" id="CLU_082080_1_0_0"/>
<accession>R4PL75</accession>
<dbReference type="GO" id="GO:0009143">
    <property type="term" value="P:nucleoside triphosphate catabolic process"/>
    <property type="evidence" value="ECO:0007669"/>
    <property type="project" value="InterPro"/>
</dbReference>
<evidence type="ECO:0000313" key="4">
    <source>
        <dbReference type="Proteomes" id="UP000013893"/>
    </source>
</evidence>
<organism evidence="3 4">
    <name type="scientific">Candidatus Saccharimonas aalborgensis</name>
    <dbReference type="NCBI Taxonomy" id="1332188"/>
    <lineage>
        <taxon>Bacteria</taxon>
        <taxon>Candidatus Saccharimonadota</taxon>
        <taxon>Candidatus Saccharimonadia</taxon>
        <taxon>Candidatus Saccharimonadales</taxon>
        <taxon>Candidatus Saccharimonadaceae</taxon>
        <taxon>Candidatus Saccharimonas</taxon>
    </lineage>
</organism>
<gene>
    <name evidence="3" type="ORF">L336_0625</name>
</gene>
<keyword evidence="4" id="KW-1185">Reference proteome</keyword>
<keyword evidence="2 3" id="KW-0378">Hydrolase</keyword>
<dbReference type="Gene3D" id="3.90.950.10">
    <property type="match status" value="1"/>
</dbReference>
<reference evidence="3 4" key="1">
    <citation type="journal article" date="2013" name="Nat. Biotechnol.">
        <title>Genome sequences of rare, uncultured bacteria obtained by differential coverage binning of multiple metagenomes.</title>
        <authorList>
            <person name="Albertsen M."/>
            <person name="Hugenholtz P."/>
            <person name="Skarshewski A."/>
            <person name="Nielsen K.L."/>
            <person name="Tyson G.W."/>
            <person name="Nielsen P.H."/>
        </authorList>
    </citation>
    <scope>NUCLEOTIDE SEQUENCE [LARGE SCALE GENOMIC DNA]</scope>
    <source>
        <strain evidence="3">TM71</strain>
    </source>
</reference>
<dbReference type="KEGG" id="saal:L336_0625"/>
<proteinExistence type="inferred from homology"/>
<dbReference type="CDD" id="cd00515">
    <property type="entry name" value="HAM1"/>
    <property type="match status" value="1"/>
</dbReference>
<comment type="similarity">
    <text evidence="1">Belongs to the HAM1 NTPase family.</text>
</comment>
<dbReference type="GO" id="GO:0005737">
    <property type="term" value="C:cytoplasm"/>
    <property type="evidence" value="ECO:0007669"/>
    <property type="project" value="TreeGrafter"/>
</dbReference>
<dbReference type="PANTHER" id="PTHR11067">
    <property type="entry name" value="INOSINE TRIPHOSPHATE PYROPHOSPHATASE/HAM1 PROTEIN"/>
    <property type="match status" value="1"/>
</dbReference>
<dbReference type="EMBL" id="CP005957">
    <property type="protein sequence ID" value="AGL62328.1"/>
    <property type="molecule type" value="Genomic_DNA"/>
</dbReference>
<dbReference type="Pfam" id="PF01725">
    <property type="entry name" value="Ham1p_like"/>
    <property type="match status" value="1"/>
</dbReference>